<keyword evidence="3" id="KW-0812">Transmembrane</keyword>
<dbReference type="PANTHER" id="PTHR45138:SF9">
    <property type="entry name" value="DIGUANYLATE CYCLASE DGCM-RELATED"/>
    <property type="match status" value="1"/>
</dbReference>
<organism evidence="5 6">
    <name type="scientific">Massilia antarctica</name>
    <dbReference type="NCBI Taxonomy" id="2765360"/>
    <lineage>
        <taxon>Bacteria</taxon>
        <taxon>Pseudomonadati</taxon>
        <taxon>Pseudomonadota</taxon>
        <taxon>Betaproteobacteria</taxon>
        <taxon>Burkholderiales</taxon>
        <taxon>Oxalobacteraceae</taxon>
        <taxon>Telluria group</taxon>
        <taxon>Massilia</taxon>
    </lineage>
</organism>
<keyword evidence="6" id="KW-1185">Reference proteome</keyword>
<evidence type="ECO:0000313" key="6">
    <source>
        <dbReference type="Proteomes" id="UP000662888"/>
    </source>
</evidence>
<feature type="transmembrane region" description="Helical" evidence="3">
    <location>
        <begin position="187"/>
        <end position="207"/>
    </location>
</feature>
<dbReference type="CDD" id="cd01949">
    <property type="entry name" value="GGDEF"/>
    <property type="match status" value="1"/>
</dbReference>
<feature type="transmembrane region" description="Helical" evidence="3">
    <location>
        <begin position="6"/>
        <end position="26"/>
    </location>
</feature>
<dbReference type="InterPro" id="IPR043128">
    <property type="entry name" value="Rev_trsase/Diguanyl_cyclase"/>
</dbReference>
<sequence length="389" mass="41378">MIDIKTFTLVMAVGNIAFAMLMAGYLRSGTAHPAMRKWKWAKLVQGAANLVAYLQTDGAPLWTGLGASTVLMLGITIEAAAYCDFLGHQRWRRLLYPLTAVALLLYHLGALGGAGARELGAMLSLMIALFSGAMAAALLRPGRAASHLQRIIGVNNLAFAAAMTMRACFSSAGMVLGAGTPGVVQSVAYIAGYLLMIVNGFGFLLLCKEKDDRAMVLLATIDSLTGLVNRRAFFERTESARMLAARLRSPVALMMLDLDHFKSLNDRFGHAAGDDALCVFSATAQATLREHDIMGRLGGEEFALVMPGTCLTGALQAAERLRQAVLAARLPALDDAYAMTVSIGVVAIEQGEHINAALARADHALYAAKSAGRNRVELGQPVQPIQQCA</sequence>
<feature type="transmembrane region" description="Helical" evidence="3">
    <location>
        <begin position="61"/>
        <end position="82"/>
    </location>
</feature>
<proteinExistence type="predicted"/>
<dbReference type="InterPro" id="IPR029787">
    <property type="entry name" value="Nucleotide_cyclase"/>
</dbReference>
<evidence type="ECO:0000256" key="1">
    <source>
        <dbReference type="ARBA" id="ARBA00012528"/>
    </source>
</evidence>
<dbReference type="RefSeq" id="WP_206090824.1">
    <property type="nucleotide sequence ID" value="NZ_CP065053.1"/>
</dbReference>
<protein>
    <recommendedName>
        <fullName evidence="1">diguanylate cyclase</fullName>
        <ecNumber evidence="1">2.7.7.65</ecNumber>
    </recommendedName>
</protein>
<feature type="domain" description="GGDEF" evidence="4">
    <location>
        <begin position="249"/>
        <end position="381"/>
    </location>
</feature>
<evidence type="ECO:0000256" key="3">
    <source>
        <dbReference type="SAM" id="Phobius"/>
    </source>
</evidence>
<name>A0AA48WGI8_9BURK</name>
<evidence type="ECO:0000313" key="5">
    <source>
        <dbReference type="EMBL" id="QPI51202.1"/>
    </source>
</evidence>
<feature type="transmembrane region" description="Helical" evidence="3">
    <location>
        <begin position="151"/>
        <end position="175"/>
    </location>
</feature>
<dbReference type="SMART" id="SM00267">
    <property type="entry name" value="GGDEF"/>
    <property type="match status" value="1"/>
</dbReference>
<dbReference type="InterPro" id="IPR000160">
    <property type="entry name" value="GGDEF_dom"/>
</dbReference>
<dbReference type="SUPFAM" id="SSF55073">
    <property type="entry name" value="Nucleotide cyclase"/>
    <property type="match status" value="1"/>
</dbReference>
<gene>
    <name evidence="5" type="ORF">IV454_06655</name>
</gene>
<dbReference type="PROSITE" id="PS50887">
    <property type="entry name" value="GGDEF"/>
    <property type="match status" value="1"/>
</dbReference>
<dbReference type="Gene3D" id="3.30.70.270">
    <property type="match status" value="1"/>
</dbReference>
<dbReference type="NCBIfam" id="TIGR00254">
    <property type="entry name" value="GGDEF"/>
    <property type="match status" value="1"/>
</dbReference>
<dbReference type="EC" id="2.7.7.65" evidence="1"/>
<comment type="catalytic activity">
    <reaction evidence="2">
        <text>2 GTP = 3',3'-c-di-GMP + 2 diphosphate</text>
        <dbReference type="Rhea" id="RHEA:24898"/>
        <dbReference type="ChEBI" id="CHEBI:33019"/>
        <dbReference type="ChEBI" id="CHEBI:37565"/>
        <dbReference type="ChEBI" id="CHEBI:58805"/>
        <dbReference type="EC" id="2.7.7.65"/>
    </reaction>
</comment>
<evidence type="ECO:0000259" key="4">
    <source>
        <dbReference type="PROSITE" id="PS50887"/>
    </source>
</evidence>
<reference evidence="5 6" key="1">
    <citation type="submission" date="2020-11" db="EMBL/GenBank/DDBJ databases">
        <authorList>
            <person name="Sun Q."/>
        </authorList>
    </citation>
    <scope>NUCLEOTIDE SEQUENCE [LARGE SCALE GENOMIC DNA]</scope>
    <source>
        <strain evidence="5 6">P8398</strain>
    </source>
</reference>
<dbReference type="Proteomes" id="UP000662888">
    <property type="component" value="Chromosome"/>
</dbReference>
<dbReference type="PANTHER" id="PTHR45138">
    <property type="entry name" value="REGULATORY COMPONENTS OF SENSORY TRANSDUCTION SYSTEM"/>
    <property type="match status" value="1"/>
</dbReference>
<keyword evidence="3" id="KW-0472">Membrane</keyword>
<accession>A0AA48WGI8</accession>
<feature type="transmembrane region" description="Helical" evidence="3">
    <location>
        <begin position="94"/>
        <end position="113"/>
    </location>
</feature>
<keyword evidence="3" id="KW-1133">Transmembrane helix</keyword>
<dbReference type="Pfam" id="PF00990">
    <property type="entry name" value="GGDEF"/>
    <property type="match status" value="1"/>
</dbReference>
<evidence type="ECO:0000256" key="2">
    <source>
        <dbReference type="ARBA" id="ARBA00034247"/>
    </source>
</evidence>
<dbReference type="InterPro" id="IPR050469">
    <property type="entry name" value="Diguanylate_Cyclase"/>
</dbReference>
<feature type="transmembrane region" description="Helical" evidence="3">
    <location>
        <begin position="119"/>
        <end position="139"/>
    </location>
</feature>
<dbReference type="EMBL" id="CP065053">
    <property type="protein sequence ID" value="QPI51202.1"/>
    <property type="molecule type" value="Genomic_DNA"/>
</dbReference>